<evidence type="ECO:0000313" key="14">
    <source>
        <dbReference type="EMBL" id="KAF5857252.1"/>
    </source>
</evidence>
<dbReference type="GO" id="GO:0016020">
    <property type="term" value="C:membrane"/>
    <property type="evidence" value="ECO:0007669"/>
    <property type="project" value="UniProtKB-SubCell"/>
</dbReference>
<comment type="cofactor">
    <cofactor evidence="1 12">
        <name>heme</name>
        <dbReference type="ChEBI" id="CHEBI:30413"/>
    </cofactor>
</comment>
<dbReference type="Gene3D" id="1.10.630.10">
    <property type="entry name" value="Cytochrome P450"/>
    <property type="match status" value="1"/>
</dbReference>
<name>A0A8H6E2R4_PETAA</name>
<dbReference type="GO" id="GO:0005506">
    <property type="term" value="F:iron ion binding"/>
    <property type="evidence" value="ECO:0007669"/>
    <property type="project" value="InterPro"/>
</dbReference>
<evidence type="ECO:0000256" key="3">
    <source>
        <dbReference type="ARBA" id="ARBA00010617"/>
    </source>
</evidence>
<comment type="similarity">
    <text evidence="3">Belongs to the cytochrome P450 family.</text>
</comment>
<evidence type="ECO:0000256" key="6">
    <source>
        <dbReference type="ARBA" id="ARBA00022723"/>
    </source>
</evidence>
<sequence>MLIDLIQRHGLAMWDAWCGVYTLVTLWIVWRVMKVLGIYRKRPVRIDALFPLLNAYMGGTSVLLGKWLSSLEFMVDGAGMICDIYRRLGSGKSFAIPALGEYQVLVSSEQQIRELDRSSEDVLSFHAAMEQRIKHKYTLCGFEHNDVDPNNDVPKRVLKVRLRMNLPEIQGNLQPLIRDTVSQELTKGSGGWSRVSGLTLAKHLITRVNNRVILGSDLGKNDIIAAIQLCTDDSIASDPRFEDDVNRYLQDAVVTMELCRHLPSILVPLVAPVMMHWSGAMHRINCSITADIEKRVAENQNAPVIAPRRYDCIQWVMESSKTEAQRSVARLTQQMFGILFASAHQMTMALVYAMFDLCLHPEYIEPLRKEIKRVRRTTNFSDHFDHLPLLDSFLRESARLNALDALTMQRMALSPYTFADGTHVPAGNLVAVPQAAVMQDSRHYAEPTEFNAYRFVAVDETDGTMRAFPKYTDVRWDYPYWGSSKRACPGRWYVSRTLKQILAHLVMNYDIKLANEDAPRSFVWTTAVVPRSSTKLMLRPRK</sequence>
<keyword evidence="8" id="KW-0560">Oxidoreductase</keyword>
<reference evidence="14 15" key="1">
    <citation type="submission" date="2019-04" db="EMBL/GenBank/DDBJ databases">
        <title>Aspergillus burnettii sp. nov., novel species from soil in southeast Queensland.</title>
        <authorList>
            <person name="Gilchrist C.L.M."/>
            <person name="Pitt J.I."/>
            <person name="Lange L."/>
            <person name="Lacey H.J."/>
            <person name="Vuong D."/>
            <person name="Midgley D.J."/>
            <person name="Greenfield P."/>
            <person name="Bradbury M."/>
            <person name="Lacey E."/>
            <person name="Busk P.K."/>
            <person name="Pilgaard B."/>
            <person name="Chooi Y.H."/>
            <person name="Piggott A.M."/>
        </authorList>
    </citation>
    <scope>NUCLEOTIDE SEQUENCE [LARGE SCALE GENOMIC DNA]</scope>
    <source>
        <strain evidence="14 15">FRR 5400</strain>
    </source>
</reference>
<evidence type="ECO:0000256" key="7">
    <source>
        <dbReference type="ARBA" id="ARBA00022989"/>
    </source>
</evidence>
<evidence type="ECO:0000256" key="12">
    <source>
        <dbReference type="PIRSR" id="PIRSR602403-1"/>
    </source>
</evidence>
<keyword evidence="4 12" id="KW-0349">Heme</keyword>
<keyword evidence="11 13" id="KW-0472">Membrane</keyword>
<keyword evidence="15" id="KW-1185">Reference proteome</keyword>
<dbReference type="GO" id="GO:0020037">
    <property type="term" value="F:heme binding"/>
    <property type="evidence" value="ECO:0007669"/>
    <property type="project" value="InterPro"/>
</dbReference>
<feature type="binding site" description="axial binding residue" evidence="12">
    <location>
        <position position="488"/>
    </location>
    <ligand>
        <name>heme</name>
        <dbReference type="ChEBI" id="CHEBI:30413"/>
    </ligand>
    <ligandPart>
        <name>Fe</name>
        <dbReference type="ChEBI" id="CHEBI:18248"/>
    </ligandPart>
</feature>
<evidence type="ECO:0000256" key="1">
    <source>
        <dbReference type="ARBA" id="ARBA00001971"/>
    </source>
</evidence>
<dbReference type="GO" id="GO:0019748">
    <property type="term" value="P:secondary metabolic process"/>
    <property type="evidence" value="ECO:0007669"/>
    <property type="project" value="UniProtKB-ARBA"/>
</dbReference>
<dbReference type="EMBL" id="SPNV01000268">
    <property type="protein sequence ID" value="KAF5857252.1"/>
    <property type="molecule type" value="Genomic_DNA"/>
</dbReference>
<evidence type="ECO:0000256" key="10">
    <source>
        <dbReference type="ARBA" id="ARBA00023033"/>
    </source>
</evidence>
<keyword evidence="6 12" id="KW-0479">Metal-binding</keyword>
<evidence type="ECO:0000256" key="4">
    <source>
        <dbReference type="ARBA" id="ARBA00022617"/>
    </source>
</evidence>
<dbReference type="Pfam" id="PF00067">
    <property type="entry name" value="p450"/>
    <property type="match status" value="1"/>
</dbReference>
<dbReference type="GO" id="GO:0016705">
    <property type="term" value="F:oxidoreductase activity, acting on paired donors, with incorporation or reduction of molecular oxygen"/>
    <property type="evidence" value="ECO:0007669"/>
    <property type="project" value="InterPro"/>
</dbReference>
<comment type="caution">
    <text evidence="14">The sequence shown here is derived from an EMBL/GenBank/DDBJ whole genome shotgun (WGS) entry which is preliminary data.</text>
</comment>
<dbReference type="PANTHER" id="PTHR46206:SF5">
    <property type="entry name" value="P450, PUTATIVE (EUROFUNG)-RELATED"/>
    <property type="match status" value="1"/>
</dbReference>
<gene>
    <name evidence="14" type="ORF">ETB97_006050</name>
</gene>
<evidence type="ECO:0008006" key="16">
    <source>
        <dbReference type="Google" id="ProtNLM"/>
    </source>
</evidence>
<evidence type="ECO:0000256" key="5">
    <source>
        <dbReference type="ARBA" id="ARBA00022692"/>
    </source>
</evidence>
<keyword evidence="10" id="KW-0503">Monooxygenase</keyword>
<evidence type="ECO:0000313" key="15">
    <source>
        <dbReference type="Proteomes" id="UP000541154"/>
    </source>
</evidence>
<feature type="transmembrane region" description="Helical" evidence="13">
    <location>
        <begin position="12"/>
        <end position="33"/>
    </location>
</feature>
<keyword evidence="9 12" id="KW-0408">Iron</keyword>
<dbReference type="GO" id="GO:0004497">
    <property type="term" value="F:monooxygenase activity"/>
    <property type="evidence" value="ECO:0007669"/>
    <property type="project" value="UniProtKB-KW"/>
</dbReference>
<dbReference type="PRINTS" id="PR00465">
    <property type="entry name" value="EP450IV"/>
</dbReference>
<dbReference type="InterPro" id="IPR036396">
    <property type="entry name" value="Cyt_P450_sf"/>
</dbReference>
<evidence type="ECO:0000256" key="13">
    <source>
        <dbReference type="SAM" id="Phobius"/>
    </source>
</evidence>
<evidence type="ECO:0000256" key="8">
    <source>
        <dbReference type="ARBA" id="ARBA00023002"/>
    </source>
</evidence>
<dbReference type="InterPro" id="IPR002403">
    <property type="entry name" value="Cyt_P450_E_grp-IV"/>
</dbReference>
<keyword evidence="7 13" id="KW-1133">Transmembrane helix</keyword>
<evidence type="ECO:0000256" key="2">
    <source>
        <dbReference type="ARBA" id="ARBA00004370"/>
    </source>
</evidence>
<proteinExistence type="inferred from homology"/>
<dbReference type="CDD" id="cd11041">
    <property type="entry name" value="CYP503A1-like"/>
    <property type="match status" value="1"/>
</dbReference>
<protein>
    <recommendedName>
        <fullName evidence="16">Cytochrome P450</fullName>
    </recommendedName>
</protein>
<dbReference type="InterPro" id="IPR001128">
    <property type="entry name" value="Cyt_P450"/>
</dbReference>
<organism evidence="14 15">
    <name type="scientific">Petromyces alliaceus</name>
    <name type="common">Aspergillus alliaceus</name>
    <dbReference type="NCBI Taxonomy" id="209559"/>
    <lineage>
        <taxon>Eukaryota</taxon>
        <taxon>Fungi</taxon>
        <taxon>Dikarya</taxon>
        <taxon>Ascomycota</taxon>
        <taxon>Pezizomycotina</taxon>
        <taxon>Eurotiomycetes</taxon>
        <taxon>Eurotiomycetidae</taxon>
        <taxon>Eurotiales</taxon>
        <taxon>Aspergillaceae</taxon>
        <taxon>Aspergillus</taxon>
        <taxon>Aspergillus subgen. Circumdati</taxon>
    </lineage>
</organism>
<evidence type="ECO:0000256" key="11">
    <source>
        <dbReference type="ARBA" id="ARBA00023136"/>
    </source>
</evidence>
<evidence type="ECO:0000256" key="9">
    <source>
        <dbReference type="ARBA" id="ARBA00023004"/>
    </source>
</evidence>
<accession>A0A8H6E2R4</accession>
<comment type="subcellular location">
    <subcellularLocation>
        <location evidence="2">Membrane</location>
    </subcellularLocation>
</comment>
<keyword evidence="5 13" id="KW-0812">Transmembrane</keyword>
<dbReference type="AlphaFoldDB" id="A0A8H6E2R4"/>
<dbReference type="PANTHER" id="PTHR46206">
    <property type="entry name" value="CYTOCHROME P450"/>
    <property type="match status" value="1"/>
</dbReference>
<dbReference type="SUPFAM" id="SSF48264">
    <property type="entry name" value="Cytochrome P450"/>
    <property type="match status" value="1"/>
</dbReference>
<dbReference type="Proteomes" id="UP000541154">
    <property type="component" value="Unassembled WGS sequence"/>
</dbReference>